<reference evidence="13" key="1">
    <citation type="submission" date="2025-08" db="UniProtKB">
        <authorList>
            <consortium name="RefSeq"/>
        </authorList>
    </citation>
    <scope>IDENTIFICATION</scope>
    <source>
        <tissue evidence="13">White muscle</tissue>
    </source>
</reference>
<dbReference type="PIRSF" id="PIRSF037866">
    <property type="entry name" value="EBP50"/>
    <property type="match status" value="1"/>
</dbReference>
<dbReference type="GO" id="GO:0016324">
    <property type="term" value="C:apical plasma membrane"/>
    <property type="evidence" value="ECO:0007669"/>
    <property type="project" value="TreeGrafter"/>
</dbReference>
<feature type="compositionally biased region" description="Low complexity" evidence="10">
    <location>
        <begin position="275"/>
        <end position="303"/>
    </location>
</feature>
<evidence type="ECO:0000256" key="8">
    <source>
        <dbReference type="ARBA" id="ARBA00023273"/>
    </source>
</evidence>
<evidence type="ECO:0000256" key="5">
    <source>
        <dbReference type="ARBA" id="ARBA00022687"/>
    </source>
</evidence>
<feature type="domain" description="PDZ" evidence="11">
    <location>
        <begin position="11"/>
        <end position="88"/>
    </location>
</feature>
<evidence type="ECO:0000256" key="3">
    <source>
        <dbReference type="ARBA" id="ARBA00004466"/>
    </source>
</evidence>
<evidence type="ECO:0000256" key="9">
    <source>
        <dbReference type="PIRNR" id="PIRNR037866"/>
    </source>
</evidence>
<evidence type="ECO:0000256" key="6">
    <source>
        <dbReference type="ARBA" id="ARBA00022737"/>
    </source>
</evidence>
<feature type="compositionally biased region" description="Basic and acidic residues" evidence="10">
    <location>
        <begin position="348"/>
        <end position="358"/>
    </location>
</feature>
<dbReference type="GO" id="GO:0016055">
    <property type="term" value="P:Wnt signaling pathway"/>
    <property type="evidence" value="ECO:0007669"/>
    <property type="project" value="UniProtKB-KW"/>
</dbReference>
<evidence type="ECO:0000259" key="11">
    <source>
        <dbReference type="PROSITE" id="PS50106"/>
    </source>
</evidence>
<feature type="region of interest" description="Disordered" evidence="10">
    <location>
        <begin position="252"/>
        <end position="358"/>
    </location>
</feature>
<dbReference type="GO" id="GO:0072659">
    <property type="term" value="P:protein localization to plasma membrane"/>
    <property type="evidence" value="ECO:0007669"/>
    <property type="project" value="TreeGrafter"/>
</dbReference>
<dbReference type="InterPro" id="IPR015098">
    <property type="entry name" value="EBP50_C"/>
</dbReference>
<dbReference type="KEGG" id="snh:120029486"/>
<dbReference type="Proteomes" id="UP000808372">
    <property type="component" value="Chromosome 35"/>
</dbReference>
<evidence type="ECO:0000313" key="12">
    <source>
        <dbReference type="Proteomes" id="UP000808372"/>
    </source>
</evidence>
<keyword evidence="7 9" id="KW-0472">Membrane</keyword>
<keyword evidence="6" id="KW-0677">Repeat</keyword>
<dbReference type="GO" id="GO:0005102">
    <property type="term" value="F:signaling receptor binding"/>
    <property type="evidence" value="ECO:0007669"/>
    <property type="project" value="TreeGrafter"/>
</dbReference>
<keyword evidence="8" id="KW-0966">Cell projection</keyword>
<protein>
    <recommendedName>
        <fullName evidence="9">Na(+)/H(+) exchange regulatory cofactor NHE-RF</fullName>
    </recommendedName>
</protein>
<proteinExistence type="predicted"/>
<dbReference type="OrthoDB" id="10007415at2759"/>
<dbReference type="GO" id="GO:0012505">
    <property type="term" value="C:endomembrane system"/>
    <property type="evidence" value="ECO:0007669"/>
    <property type="project" value="UniProtKB-SubCell"/>
</dbReference>
<evidence type="ECO:0000313" key="13">
    <source>
        <dbReference type="RefSeq" id="XP_038830654.1"/>
    </source>
</evidence>
<dbReference type="PANTHER" id="PTHR14191">
    <property type="entry name" value="PDZ DOMAIN CONTAINING PROTEIN"/>
    <property type="match status" value="1"/>
</dbReference>
<dbReference type="CDD" id="cd06768">
    <property type="entry name" value="PDZ_NHERF-like"/>
    <property type="match status" value="2"/>
</dbReference>
<evidence type="ECO:0000256" key="4">
    <source>
        <dbReference type="ARBA" id="ARBA00004486"/>
    </source>
</evidence>
<dbReference type="AlphaFoldDB" id="A0A8U0TWY7"/>
<dbReference type="InterPro" id="IPR036034">
    <property type="entry name" value="PDZ_sf"/>
</dbReference>
<dbReference type="InterPro" id="IPR017300">
    <property type="entry name" value="NHERF-1/NHERF-2"/>
</dbReference>
<dbReference type="PANTHER" id="PTHR14191:SF7">
    <property type="entry name" value="NA(+)_H(+) EXCHANGE REGULATORY COFACTOR NHE-RF1"/>
    <property type="match status" value="1"/>
</dbReference>
<evidence type="ECO:0000256" key="1">
    <source>
        <dbReference type="ARBA" id="ARBA00004105"/>
    </source>
</evidence>
<dbReference type="PROSITE" id="PS50106">
    <property type="entry name" value="PDZ"/>
    <property type="match status" value="2"/>
</dbReference>
<dbReference type="Pfam" id="PF00595">
    <property type="entry name" value="PDZ"/>
    <property type="match status" value="2"/>
</dbReference>
<dbReference type="InterPro" id="IPR051067">
    <property type="entry name" value="NHER"/>
</dbReference>
<accession>A0A8U0TWY7</accession>
<organism evidence="12 13">
    <name type="scientific">Salvelinus namaycush</name>
    <name type="common">Lake trout</name>
    <name type="synonym">Salmo namaycush</name>
    <dbReference type="NCBI Taxonomy" id="8040"/>
    <lineage>
        <taxon>Eukaryota</taxon>
        <taxon>Metazoa</taxon>
        <taxon>Chordata</taxon>
        <taxon>Craniata</taxon>
        <taxon>Vertebrata</taxon>
        <taxon>Euteleostomi</taxon>
        <taxon>Actinopterygii</taxon>
        <taxon>Neopterygii</taxon>
        <taxon>Teleostei</taxon>
        <taxon>Protacanthopterygii</taxon>
        <taxon>Salmoniformes</taxon>
        <taxon>Salmonidae</taxon>
        <taxon>Salmoninae</taxon>
        <taxon>Salvelinus</taxon>
    </lineage>
</organism>
<name>A0A8U0TWY7_SALNM</name>
<dbReference type="Pfam" id="PF09007">
    <property type="entry name" value="EBP50_C"/>
    <property type="match status" value="1"/>
</dbReference>
<gene>
    <name evidence="13" type="primary">LOC120029486</name>
</gene>
<keyword evidence="5" id="KW-0879">Wnt signaling pathway</keyword>
<evidence type="ECO:0000256" key="2">
    <source>
        <dbReference type="ARBA" id="ARBA00004184"/>
    </source>
</evidence>
<dbReference type="GO" id="GO:0030175">
    <property type="term" value="C:filopodium"/>
    <property type="evidence" value="ECO:0007669"/>
    <property type="project" value="UniProtKB-SubCell"/>
</dbReference>
<dbReference type="Gene3D" id="2.30.42.10">
    <property type="match status" value="2"/>
</dbReference>
<comment type="function">
    <text evidence="9">Scaffold protein that connects plasma membrane proteins with members of the ezrin/moesin/radixin family and thereby helps to link them to the actin cytoskeleton and to regulate their surface expression.</text>
</comment>
<dbReference type="InterPro" id="IPR001478">
    <property type="entry name" value="PDZ"/>
</dbReference>
<comment type="subcellular location">
    <subcellularLocation>
        <location evidence="4">Cell projection</location>
        <location evidence="4">Filopodium</location>
    </subcellularLocation>
    <subcellularLocation>
        <location evidence="1">Cell projection</location>
        <location evidence="1">Microvillus</location>
    </subcellularLocation>
    <subcellularLocation>
        <location evidence="3">Cell projection</location>
        <location evidence="3">Ruffle</location>
    </subcellularLocation>
    <subcellularLocation>
        <location evidence="2 9">Endomembrane system</location>
        <topology evidence="2 9">Peripheral membrane protein</topology>
    </subcellularLocation>
</comment>
<feature type="domain" description="PDZ" evidence="11">
    <location>
        <begin position="156"/>
        <end position="236"/>
    </location>
</feature>
<evidence type="ECO:0000256" key="7">
    <source>
        <dbReference type="ARBA" id="ARBA00023136"/>
    </source>
</evidence>
<sequence>MSNLRPRCCILGKGSNGYGFHLHGEKGKTGQFIRLVEPDSPAATAGLFAGDRLTFVNGDSVEGESHQQVVARIRATVGSLELIVVDAETAEVLKKHNLECRKEYVTEGIPLPGSKSGHGDAAESEATATSEENGNFSQQRLSVSAKDSKAELRPRLCSMKKGVTGYGFNLHSEKSKPGQYIRAVDEESPADKAGLKPQDKIVQVNSMSVVGMQHSEVVAAIKAGGDETSLLVVDRETEAFFNSCNVIPTEAHLTGPLPEPVSNGGAKEEEELDGKVAVKPKVSVSASTSSTTSTASLPTSAASTPPPEVRVPPVKEPNASLTLSMSLAQAKERAHQKRSSKKAPAMDWSKRNELFSNL</sequence>
<dbReference type="GO" id="GO:0043495">
    <property type="term" value="F:protein-membrane adaptor activity"/>
    <property type="evidence" value="ECO:0007669"/>
    <property type="project" value="TreeGrafter"/>
</dbReference>
<dbReference type="GO" id="GO:0001726">
    <property type="term" value="C:ruffle"/>
    <property type="evidence" value="ECO:0007669"/>
    <property type="project" value="UniProtKB-SubCell"/>
</dbReference>
<evidence type="ECO:0000256" key="10">
    <source>
        <dbReference type="SAM" id="MobiDB-lite"/>
    </source>
</evidence>
<feature type="region of interest" description="Disordered" evidence="10">
    <location>
        <begin position="109"/>
        <end position="147"/>
    </location>
</feature>
<feature type="compositionally biased region" description="Polar residues" evidence="10">
    <location>
        <begin position="133"/>
        <end position="142"/>
    </location>
</feature>
<keyword evidence="12" id="KW-1185">Reference proteome</keyword>
<dbReference type="SUPFAM" id="SSF50156">
    <property type="entry name" value="PDZ domain-like"/>
    <property type="match status" value="2"/>
</dbReference>
<dbReference type="GO" id="GO:0005902">
    <property type="term" value="C:microvillus"/>
    <property type="evidence" value="ECO:0007669"/>
    <property type="project" value="UniProtKB-SubCell"/>
</dbReference>
<dbReference type="RefSeq" id="XP_038830654.1">
    <property type="nucleotide sequence ID" value="XM_038974726.1"/>
</dbReference>
<dbReference type="GeneID" id="120029486"/>
<dbReference type="SMART" id="SM00228">
    <property type="entry name" value="PDZ"/>
    <property type="match status" value="2"/>
</dbReference>